<dbReference type="NCBIfam" id="TIGR01856">
    <property type="entry name" value="hisJ_fam"/>
    <property type="match status" value="1"/>
</dbReference>
<gene>
    <name evidence="10" type="ORF">ACKQTC_04690</name>
</gene>
<evidence type="ECO:0000256" key="8">
    <source>
        <dbReference type="RuleBase" id="RU366003"/>
    </source>
</evidence>
<evidence type="ECO:0000313" key="11">
    <source>
        <dbReference type="Proteomes" id="UP001631949"/>
    </source>
</evidence>
<proteinExistence type="inferred from homology"/>
<dbReference type="InterPro" id="IPR010140">
    <property type="entry name" value="Histidinol_P_phosphatase_HisJ"/>
</dbReference>
<dbReference type="EMBL" id="JBJUVG010000005">
    <property type="protein sequence ID" value="MFM9413660.1"/>
    <property type="molecule type" value="Genomic_DNA"/>
</dbReference>
<protein>
    <recommendedName>
        <fullName evidence="3 8">Histidinol-phosphatase</fullName>
        <shortName evidence="8">HolPase</shortName>
        <ecNumber evidence="3 8">3.1.3.15</ecNumber>
    </recommendedName>
</protein>
<evidence type="ECO:0000256" key="4">
    <source>
        <dbReference type="ARBA" id="ARBA00022605"/>
    </source>
</evidence>
<dbReference type="Gene3D" id="3.20.20.140">
    <property type="entry name" value="Metal-dependent hydrolases"/>
    <property type="match status" value="1"/>
</dbReference>
<evidence type="ECO:0000256" key="5">
    <source>
        <dbReference type="ARBA" id="ARBA00022801"/>
    </source>
</evidence>
<comment type="similarity">
    <text evidence="2 8">Belongs to the PHP hydrolase family. HisK subfamily.</text>
</comment>
<dbReference type="RefSeq" id="WP_408977277.1">
    <property type="nucleotide sequence ID" value="NZ_JBJUVG010000005.1"/>
</dbReference>
<evidence type="ECO:0000256" key="6">
    <source>
        <dbReference type="ARBA" id="ARBA00023102"/>
    </source>
</evidence>
<evidence type="ECO:0000256" key="7">
    <source>
        <dbReference type="ARBA" id="ARBA00049158"/>
    </source>
</evidence>
<evidence type="ECO:0000313" key="10">
    <source>
        <dbReference type="EMBL" id="MFM9413660.1"/>
    </source>
</evidence>
<dbReference type="PANTHER" id="PTHR21039:SF0">
    <property type="entry name" value="HISTIDINOL-PHOSPHATASE"/>
    <property type="match status" value="1"/>
</dbReference>
<keyword evidence="11" id="KW-1185">Reference proteome</keyword>
<dbReference type="InterPro" id="IPR016195">
    <property type="entry name" value="Pol/histidinol_Pase-like"/>
</dbReference>
<keyword evidence="6 8" id="KW-0368">Histidine biosynthesis</keyword>
<keyword evidence="5 8" id="KW-0378">Hydrolase</keyword>
<evidence type="ECO:0000259" key="9">
    <source>
        <dbReference type="Pfam" id="PF02811"/>
    </source>
</evidence>
<dbReference type="EC" id="3.1.3.15" evidence="3 8"/>
<comment type="caution">
    <text evidence="10">The sequence shown here is derived from an EMBL/GenBank/DDBJ whole genome shotgun (WGS) entry which is preliminary data.</text>
</comment>
<dbReference type="PANTHER" id="PTHR21039">
    <property type="entry name" value="HISTIDINOL PHOSPHATASE-RELATED"/>
    <property type="match status" value="1"/>
</dbReference>
<evidence type="ECO:0000256" key="3">
    <source>
        <dbReference type="ARBA" id="ARBA00013085"/>
    </source>
</evidence>
<sequence>MLVETHCHSAAFSPDARQTLEELIAGAQARGFEALVLTDHYDKNYFSDGSTDQVTPLGQPPEAGEWIFDLDLYADTVRRARADFPGLLLGIEIGYRPELAEALTPFLAPYGFDQVLGSIHAIMGQDLGARRDHPLYDLPKQAAYERVLEAHLDMVTSAFRFQVMTHFDYLTRYAPYPDPSITYAPFADHFDTLFKALIERDIALEINLRTRYKSFDQTGRDPGLCDPAILRRYRDLGGELITLAGDAHQPADLGRFMPEAKAELKALGFQSGYYFKAGQPIRYAL</sequence>
<dbReference type="Proteomes" id="UP001631949">
    <property type="component" value="Unassembled WGS sequence"/>
</dbReference>
<evidence type="ECO:0000256" key="2">
    <source>
        <dbReference type="ARBA" id="ARBA00009152"/>
    </source>
</evidence>
<dbReference type="Pfam" id="PF02811">
    <property type="entry name" value="PHP"/>
    <property type="match status" value="1"/>
</dbReference>
<dbReference type="SUPFAM" id="SSF89550">
    <property type="entry name" value="PHP domain-like"/>
    <property type="match status" value="1"/>
</dbReference>
<comment type="catalytic activity">
    <reaction evidence="7 8">
        <text>L-histidinol phosphate + H2O = L-histidinol + phosphate</text>
        <dbReference type="Rhea" id="RHEA:14465"/>
        <dbReference type="ChEBI" id="CHEBI:15377"/>
        <dbReference type="ChEBI" id="CHEBI:43474"/>
        <dbReference type="ChEBI" id="CHEBI:57699"/>
        <dbReference type="ChEBI" id="CHEBI:57980"/>
        <dbReference type="EC" id="3.1.3.15"/>
    </reaction>
</comment>
<evidence type="ECO:0000256" key="1">
    <source>
        <dbReference type="ARBA" id="ARBA00004970"/>
    </source>
</evidence>
<reference evidence="10 11" key="1">
    <citation type="journal article" date="2016" name="Int. J. Syst. Evol. Microbiol.">
        <title>Peptococcus simiae sp. nov., isolated from rhesus macaque faeces and emended description of the genus Peptococcus.</title>
        <authorList>
            <person name="Shkoporov A.N."/>
            <person name="Efimov B.A."/>
            <person name="Kondova I."/>
            <person name="Ouwerling B."/>
            <person name="Chaplin A.V."/>
            <person name="Shcherbakova V.A."/>
            <person name="Langermans J.A.M."/>
        </authorList>
    </citation>
    <scope>NUCLEOTIDE SEQUENCE [LARGE SCALE GENOMIC DNA]</scope>
    <source>
        <strain evidence="10 11">M108</strain>
    </source>
</reference>
<dbReference type="InterPro" id="IPR004013">
    <property type="entry name" value="PHP_dom"/>
</dbReference>
<feature type="domain" description="PHP" evidence="9">
    <location>
        <begin position="5"/>
        <end position="207"/>
    </location>
</feature>
<name>A0ABW9GYX1_9FIRM</name>
<organism evidence="10 11">
    <name type="scientific">Peptococcus simiae</name>
    <dbReference type="NCBI Taxonomy" id="1643805"/>
    <lineage>
        <taxon>Bacteria</taxon>
        <taxon>Bacillati</taxon>
        <taxon>Bacillota</taxon>
        <taxon>Clostridia</taxon>
        <taxon>Eubacteriales</taxon>
        <taxon>Peptococcaceae</taxon>
        <taxon>Peptococcus</taxon>
    </lineage>
</organism>
<comment type="pathway">
    <text evidence="1 8">Amino-acid biosynthesis; L-histidine biosynthesis; L-histidine from 5-phospho-alpha-D-ribose 1-diphosphate: step 8/9.</text>
</comment>
<accession>A0ABW9GYX1</accession>
<keyword evidence="4 8" id="KW-0028">Amino-acid biosynthesis</keyword>